<reference evidence="7" key="1">
    <citation type="journal article" date="2019" name="Int. J. Syst. Evol. Microbiol.">
        <title>The Global Catalogue of Microorganisms (GCM) 10K type strain sequencing project: providing services to taxonomists for standard genome sequencing and annotation.</title>
        <authorList>
            <consortium name="The Broad Institute Genomics Platform"/>
            <consortium name="The Broad Institute Genome Sequencing Center for Infectious Disease"/>
            <person name="Wu L."/>
            <person name="Ma J."/>
        </authorList>
    </citation>
    <scope>NUCLEOTIDE SEQUENCE [LARGE SCALE GENOMIC DNA]</scope>
    <source>
        <strain evidence="7">CGMCC 1.10130</strain>
    </source>
</reference>
<dbReference type="Pfam" id="PF07072">
    <property type="entry name" value="ZapD"/>
    <property type="match status" value="1"/>
</dbReference>
<keyword evidence="2 5" id="KW-0132">Cell division</keyword>
<dbReference type="GO" id="GO:0005737">
    <property type="term" value="C:cytoplasm"/>
    <property type="evidence" value="ECO:0007669"/>
    <property type="project" value="UniProtKB-SubCell"/>
</dbReference>
<dbReference type="Gene3D" id="2.60.440.10">
    <property type="entry name" value="YacF-like domains"/>
    <property type="match status" value="1"/>
</dbReference>
<dbReference type="PANTHER" id="PTHR39455:SF1">
    <property type="entry name" value="CELL DIVISION PROTEIN ZAPD"/>
    <property type="match status" value="1"/>
</dbReference>
<dbReference type="GO" id="GO:0043093">
    <property type="term" value="P:FtsZ-dependent cytokinesis"/>
    <property type="evidence" value="ECO:0007669"/>
    <property type="project" value="UniProtKB-UniRule"/>
</dbReference>
<dbReference type="InterPro" id="IPR027462">
    <property type="entry name" value="ZapD_C"/>
</dbReference>
<dbReference type="GO" id="GO:0032153">
    <property type="term" value="C:cell division site"/>
    <property type="evidence" value="ECO:0007669"/>
    <property type="project" value="TreeGrafter"/>
</dbReference>
<keyword evidence="4 5" id="KW-0131">Cell cycle</keyword>
<evidence type="ECO:0000256" key="3">
    <source>
        <dbReference type="ARBA" id="ARBA00023210"/>
    </source>
</evidence>
<evidence type="ECO:0000256" key="4">
    <source>
        <dbReference type="ARBA" id="ARBA00023306"/>
    </source>
</evidence>
<evidence type="ECO:0000256" key="5">
    <source>
        <dbReference type="HAMAP-Rule" id="MF_01092"/>
    </source>
</evidence>
<dbReference type="OrthoDB" id="5294622at2"/>
<gene>
    <name evidence="5 6" type="primary">zapD</name>
    <name evidence="6" type="ORF">GCM10011369_15430</name>
</gene>
<dbReference type="SUPFAM" id="SSF160950">
    <property type="entry name" value="YacF-like"/>
    <property type="match status" value="1"/>
</dbReference>
<evidence type="ECO:0000313" key="6">
    <source>
        <dbReference type="EMBL" id="GGA74522.1"/>
    </source>
</evidence>
<comment type="function">
    <text evidence="5">Cell division factor that enhances FtsZ-ring assembly. Directly interacts with FtsZ and promotes bundling of FtsZ protofilaments, with a reduction in FtsZ GTPase activity.</text>
</comment>
<dbReference type="InterPro" id="IPR036268">
    <property type="entry name" value="ZapD_sf"/>
</dbReference>
<accession>A0A8J2U4D1</accession>
<dbReference type="AlphaFoldDB" id="A0A8J2U4D1"/>
<comment type="subcellular location">
    <subcellularLocation>
        <location evidence="5">Cytoplasm</location>
    </subcellularLocation>
    <text evidence="5">Localizes to mid-cell in an FtsZ-dependent manner.</text>
</comment>
<name>A0A8J2U4D1_9GAMM</name>
<keyword evidence="3 5" id="KW-0717">Septation</keyword>
<proteinExistence type="inferred from homology"/>
<dbReference type="NCBIfam" id="NF003655">
    <property type="entry name" value="PRK05287.1-3"/>
    <property type="match status" value="1"/>
</dbReference>
<dbReference type="HAMAP" id="MF_01092">
    <property type="entry name" value="ZapD"/>
    <property type="match status" value="1"/>
</dbReference>
<comment type="similarity">
    <text evidence="5">Belongs to the ZapD family.</text>
</comment>
<comment type="caution">
    <text evidence="6">The sequence shown here is derived from an EMBL/GenBank/DDBJ whole genome shotgun (WGS) entry which is preliminary data.</text>
</comment>
<keyword evidence="1 5" id="KW-0963">Cytoplasm</keyword>
<evidence type="ECO:0000313" key="7">
    <source>
        <dbReference type="Proteomes" id="UP000619743"/>
    </source>
</evidence>
<dbReference type="Proteomes" id="UP000619743">
    <property type="component" value="Unassembled WGS sequence"/>
</dbReference>
<dbReference type="Gene3D" id="1.10.3900.10">
    <property type="entry name" value="YacF-like"/>
    <property type="match status" value="1"/>
</dbReference>
<evidence type="ECO:0000256" key="2">
    <source>
        <dbReference type="ARBA" id="ARBA00022618"/>
    </source>
</evidence>
<dbReference type="PANTHER" id="PTHR39455">
    <property type="entry name" value="CELL DIVISION PROTEIN ZAPD"/>
    <property type="match status" value="1"/>
</dbReference>
<dbReference type="GO" id="GO:0000917">
    <property type="term" value="P:division septum assembly"/>
    <property type="evidence" value="ECO:0007669"/>
    <property type="project" value="UniProtKB-KW"/>
</dbReference>
<comment type="subunit">
    <text evidence="5">Interacts with FtsZ.</text>
</comment>
<sequence length="248" mass="28451">MAEAFTYQFPLNETSRAYLRIEQLLLRCHQAMQHINEQSCLSYFAALFDLLELLERADVRQDLIKDLEVQQKELARWATYPNVDLEALAKLEAANQHCLTNLRSQNRLANCLKSDKFLSGIRQRFSIPGGNCCFDLPQLYHWMNLPAEKCLGDMKNWLRQLDILAGAIAQLMHLIRDGKPFQRVIARKGFYQASAENLQLLRISCAPEQTVFPTVSGNKHRFTIRFMQHTDSGTAATENDIEFLLSAS</sequence>
<dbReference type="RefSeq" id="WP_087505464.1">
    <property type="nucleotide sequence ID" value="NZ_BMDX01000006.1"/>
</dbReference>
<keyword evidence="7" id="KW-1185">Reference proteome</keyword>
<protein>
    <recommendedName>
        <fullName evidence="5">Cell division protein ZapD</fullName>
    </recommendedName>
    <alternativeName>
        <fullName evidence="5">Z ring-associated protein D</fullName>
    </alternativeName>
</protein>
<organism evidence="6 7">
    <name type="scientific">Neiella marina</name>
    <dbReference type="NCBI Taxonomy" id="508461"/>
    <lineage>
        <taxon>Bacteria</taxon>
        <taxon>Pseudomonadati</taxon>
        <taxon>Pseudomonadota</taxon>
        <taxon>Gammaproteobacteria</taxon>
        <taxon>Alteromonadales</taxon>
        <taxon>Echinimonadaceae</taxon>
        <taxon>Neiella</taxon>
    </lineage>
</organism>
<dbReference type="InterPro" id="IPR009777">
    <property type="entry name" value="ZapD"/>
</dbReference>
<evidence type="ECO:0000256" key="1">
    <source>
        <dbReference type="ARBA" id="ARBA00022490"/>
    </source>
</evidence>
<dbReference type="EMBL" id="BMDX01000006">
    <property type="protein sequence ID" value="GGA74522.1"/>
    <property type="molecule type" value="Genomic_DNA"/>
</dbReference>